<dbReference type="RefSeq" id="WP_061072869.1">
    <property type="nucleotide sequence ID" value="NZ_CP014060.2"/>
</dbReference>
<dbReference type="InterPro" id="IPR041602">
    <property type="entry name" value="Quercetinase_C"/>
</dbReference>
<dbReference type="AlphaFoldDB" id="A0A0X8P160"/>
<comment type="similarity">
    <text evidence="1 2">Belongs to the pirin family.</text>
</comment>
<dbReference type="Pfam" id="PF17954">
    <property type="entry name" value="Pirin_C_2"/>
    <property type="match status" value="1"/>
</dbReference>
<dbReference type="Proteomes" id="UP000060602">
    <property type="component" value="Chromosome"/>
</dbReference>
<organism evidence="5 6">
    <name type="scientific">Alcaligenes xylosoxydans xylosoxydans</name>
    <name type="common">Achromobacter xylosoxidans</name>
    <dbReference type="NCBI Taxonomy" id="85698"/>
    <lineage>
        <taxon>Bacteria</taxon>
        <taxon>Pseudomonadati</taxon>
        <taxon>Pseudomonadota</taxon>
        <taxon>Betaproteobacteria</taxon>
        <taxon>Burkholderiales</taxon>
        <taxon>Alcaligenaceae</taxon>
        <taxon>Achromobacter</taxon>
    </lineage>
</organism>
<evidence type="ECO:0000313" key="5">
    <source>
        <dbReference type="EMBL" id="AMG37939.1"/>
    </source>
</evidence>
<accession>A0A0X8P160</accession>
<proteinExistence type="inferred from homology"/>
<dbReference type="SUPFAM" id="SSF51182">
    <property type="entry name" value="RmlC-like cupins"/>
    <property type="match status" value="1"/>
</dbReference>
<dbReference type="Gene3D" id="2.60.120.10">
    <property type="entry name" value="Jelly Rolls"/>
    <property type="match status" value="2"/>
</dbReference>
<dbReference type="InterPro" id="IPR012093">
    <property type="entry name" value="Pirin"/>
</dbReference>
<evidence type="ECO:0000259" key="4">
    <source>
        <dbReference type="Pfam" id="PF17954"/>
    </source>
</evidence>
<dbReference type="CDD" id="cd02910">
    <property type="entry name" value="cupin_Yhhw_N"/>
    <property type="match status" value="1"/>
</dbReference>
<dbReference type="InterPro" id="IPR011051">
    <property type="entry name" value="RmlC_Cupin_sf"/>
</dbReference>
<gene>
    <name evidence="5" type="ORF">AL504_19140</name>
</gene>
<dbReference type="EMBL" id="CP014060">
    <property type="protein sequence ID" value="AMG37939.1"/>
    <property type="molecule type" value="Genomic_DNA"/>
</dbReference>
<dbReference type="Pfam" id="PF02678">
    <property type="entry name" value="Pirin"/>
    <property type="match status" value="1"/>
</dbReference>
<feature type="domain" description="Quercetin 2,3-dioxygenase C-terminal cupin" evidence="4">
    <location>
        <begin position="151"/>
        <end position="231"/>
    </location>
</feature>
<dbReference type="PIRSF" id="PIRSF006232">
    <property type="entry name" value="Pirin"/>
    <property type="match status" value="1"/>
</dbReference>
<dbReference type="PANTHER" id="PTHR43212:SF3">
    <property type="entry name" value="QUERCETIN 2,3-DIOXYGENASE"/>
    <property type="match status" value="1"/>
</dbReference>
<protein>
    <submittedName>
        <fullName evidence="5">Pirin family protein</fullName>
    </submittedName>
</protein>
<reference evidence="6" key="1">
    <citation type="submission" date="2015-12" db="EMBL/GenBank/DDBJ databases">
        <title>FDA dAtabase for Regulatory Grade micrObial Sequences (FDA-ARGOS): Supporting development and validation of Infectious Disease Dx tests.</title>
        <authorList>
            <person name="Case J."/>
            <person name="Tallon L."/>
            <person name="Sadzewicz L."/>
            <person name="Sengamalay N."/>
            <person name="Ott S."/>
            <person name="Godinez A."/>
            <person name="Nagaraj S."/>
            <person name="Nadendla S."/>
            <person name="Sichtig H."/>
        </authorList>
    </citation>
    <scope>NUCLEOTIDE SEQUENCE [LARGE SCALE GENOMIC DNA]</scope>
    <source>
        <strain evidence="6">FDAARGOS_147</strain>
    </source>
</reference>
<evidence type="ECO:0000259" key="3">
    <source>
        <dbReference type="Pfam" id="PF02678"/>
    </source>
</evidence>
<feature type="domain" description="Pirin N-terminal" evidence="3">
    <location>
        <begin position="10"/>
        <end position="118"/>
    </location>
</feature>
<sequence>MIERRPLRTLGHARRGWLDVKHHFSFANYLDPQRMNWGALRAWNDETIAPGAGFPALMHADVEIITCVQEGALTHEDDLGNGGRTRAGDVQVMSAGSGLTHAEFNMEGGPARVFQIWIEPDRRGAPPSWGRKSFAREACNGRFVTLASGIEGDEDALPIRSDARVLAVALKAGEAATYRFARGRRRGYLVASKGRLTVNDVEIGLGDGAAIEDETDVRITALDDAELLLADTHA</sequence>
<evidence type="ECO:0000313" key="6">
    <source>
        <dbReference type="Proteomes" id="UP000060602"/>
    </source>
</evidence>
<evidence type="ECO:0000256" key="2">
    <source>
        <dbReference type="RuleBase" id="RU003457"/>
    </source>
</evidence>
<evidence type="ECO:0000256" key="1">
    <source>
        <dbReference type="ARBA" id="ARBA00008416"/>
    </source>
</evidence>
<name>A0A0X8P160_ALCXX</name>
<dbReference type="InterPro" id="IPR014710">
    <property type="entry name" value="RmlC-like_jellyroll"/>
</dbReference>
<dbReference type="InterPro" id="IPR003829">
    <property type="entry name" value="Pirin_N_dom"/>
</dbReference>
<dbReference type="PANTHER" id="PTHR43212">
    <property type="entry name" value="QUERCETIN 2,3-DIOXYGENASE"/>
    <property type="match status" value="1"/>
</dbReference>